<dbReference type="SUPFAM" id="SSF52096">
    <property type="entry name" value="ClpP/crotonase"/>
    <property type="match status" value="1"/>
</dbReference>
<dbReference type="InterPro" id="IPR029045">
    <property type="entry name" value="ClpP/crotonase-like_dom_sf"/>
</dbReference>
<feature type="chain" id="PRO_5032813356" evidence="6">
    <location>
        <begin position="41"/>
        <end position="470"/>
    </location>
</feature>
<keyword evidence="4 5" id="KW-0472">Membrane</keyword>
<evidence type="ECO:0000313" key="11">
    <source>
        <dbReference type="Proteomes" id="UP000553776"/>
    </source>
</evidence>
<comment type="subcellular location">
    <subcellularLocation>
        <location evidence="1">Membrane</location>
        <topology evidence="1">Multi-pass membrane protein</topology>
    </subcellularLocation>
</comment>
<dbReference type="Pfam" id="PF01957">
    <property type="entry name" value="NfeD"/>
    <property type="match status" value="1"/>
</dbReference>
<dbReference type="InterPro" id="IPR056739">
    <property type="entry name" value="NfeD_membrane"/>
</dbReference>
<sequence>MPLRWRNDAGGRLAGPIGRLLLAFAASLLLIWSGAGIAQAADGKDGPKPAENGTVYVIPVKMTVERGLASFLDRALTEAEEARAALVVLKIDTPGGSLQSADEIGNRIRSTAVPTLAFVDGKAASAGAYLALNAGSLAMAPGSTIGAAMVVNGSGEAVDNPKTVSFWTSEMQAAAQLNGRDPAIAAGMVDPGLVVELKELGRTKQKGQIISLTADDALKVGYADVVAKSVDEAIRWTGMSQWTTVDIKPSLAEKLSHAITSGGMTTLLLILGIAGILIELLVPGFGAPGIIGIVSFGLYFFGQYIAGFAGAESIVLFALGILFLILEMFVPSFGILGVLGVAGVATGIAIAAYDTGDALRALGIAGLIALAIVAVFAYAFRRKGIWNRFILKDQLTTEQGYIPQESRESWIGREGVSLSALRPAGVADIGGQRVDVVTSGEFVERDRPLRVTAADGTRIVVREIRAAETE</sequence>
<keyword evidence="3 5" id="KW-1133">Transmembrane helix</keyword>
<dbReference type="Proteomes" id="UP000553776">
    <property type="component" value="Unassembled WGS sequence"/>
</dbReference>
<evidence type="ECO:0000259" key="8">
    <source>
        <dbReference type="Pfam" id="PF24961"/>
    </source>
</evidence>
<feature type="domain" description="NfeD integral membrane" evidence="8">
    <location>
        <begin position="265"/>
        <end position="380"/>
    </location>
</feature>
<dbReference type="AlphaFoldDB" id="A0A841U4I4"/>
<protein>
    <submittedName>
        <fullName evidence="10">Nodulation protein NfeD</fullName>
    </submittedName>
</protein>
<dbReference type="InterPro" id="IPR056738">
    <property type="entry name" value="NfeD1b_N"/>
</dbReference>
<evidence type="ECO:0000259" key="9">
    <source>
        <dbReference type="Pfam" id="PF25145"/>
    </source>
</evidence>
<name>A0A841U4I4_9BACL</name>
<feature type="transmembrane region" description="Helical" evidence="5">
    <location>
        <begin position="333"/>
        <end position="353"/>
    </location>
</feature>
<dbReference type="PANTHER" id="PTHR33507">
    <property type="entry name" value="INNER MEMBRANE PROTEIN YBBJ"/>
    <property type="match status" value="1"/>
</dbReference>
<dbReference type="Gene3D" id="3.90.226.10">
    <property type="entry name" value="2-enoyl-CoA Hydratase, Chain A, domain 1"/>
    <property type="match status" value="1"/>
</dbReference>
<comment type="caution">
    <text evidence="10">The sequence shown here is derived from an EMBL/GenBank/DDBJ whole genome shotgun (WGS) entry which is preliminary data.</text>
</comment>
<feature type="transmembrane region" description="Helical" evidence="5">
    <location>
        <begin position="308"/>
        <end position="326"/>
    </location>
</feature>
<evidence type="ECO:0000259" key="7">
    <source>
        <dbReference type="Pfam" id="PF01957"/>
    </source>
</evidence>
<feature type="signal peptide" evidence="6">
    <location>
        <begin position="1"/>
        <end position="40"/>
    </location>
</feature>
<keyword evidence="11" id="KW-1185">Reference proteome</keyword>
<keyword evidence="2 5" id="KW-0812">Transmembrane</keyword>
<dbReference type="EMBL" id="JACJVR010000128">
    <property type="protein sequence ID" value="MBB6695475.1"/>
    <property type="molecule type" value="Genomic_DNA"/>
</dbReference>
<dbReference type="GO" id="GO:0005886">
    <property type="term" value="C:plasma membrane"/>
    <property type="evidence" value="ECO:0007669"/>
    <property type="project" value="TreeGrafter"/>
</dbReference>
<evidence type="ECO:0000256" key="2">
    <source>
        <dbReference type="ARBA" id="ARBA00022692"/>
    </source>
</evidence>
<dbReference type="InterPro" id="IPR002810">
    <property type="entry name" value="NfeD-like_C"/>
</dbReference>
<organism evidence="10 11">
    <name type="scientific">Cohnella xylanilytica</name>
    <dbReference type="NCBI Taxonomy" id="557555"/>
    <lineage>
        <taxon>Bacteria</taxon>
        <taxon>Bacillati</taxon>
        <taxon>Bacillota</taxon>
        <taxon>Bacilli</taxon>
        <taxon>Bacillales</taxon>
        <taxon>Paenibacillaceae</taxon>
        <taxon>Cohnella</taxon>
    </lineage>
</organism>
<evidence type="ECO:0000256" key="4">
    <source>
        <dbReference type="ARBA" id="ARBA00023136"/>
    </source>
</evidence>
<keyword evidence="6" id="KW-0732">Signal</keyword>
<dbReference type="Pfam" id="PF24961">
    <property type="entry name" value="NfeD_membrane"/>
    <property type="match status" value="1"/>
</dbReference>
<dbReference type="PANTHER" id="PTHR33507:SF3">
    <property type="entry name" value="INNER MEMBRANE PROTEIN YBBJ"/>
    <property type="match status" value="1"/>
</dbReference>
<evidence type="ECO:0000256" key="3">
    <source>
        <dbReference type="ARBA" id="ARBA00022989"/>
    </source>
</evidence>
<reference evidence="10 11" key="1">
    <citation type="submission" date="2020-08" db="EMBL/GenBank/DDBJ databases">
        <title>Cohnella phylogeny.</title>
        <authorList>
            <person name="Dunlap C."/>
        </authorList>
    </citation>
    <scope>NUCLEOTIDE SEQUENCE [LARGE SCALE GENOMIC DNA]</scope>
    <source>
        <strain evidence="10 11">DSM 25239</strain>
    </source>
</reference>
<dbReference type="InterPro" id="IPR012340">
    <property type="entry name" value="NA-bd_OB-fold"/>
</dbReference>
<proteinExistence type="predicted"/>
<dbReference type="CDD" id="cd07021">
    <property type="entry name" value="Clp_protease_NfeD_like"/>
    <property type="match status" value="1"/>
</dbReference>
<feature type="domain" description="NfeD1b N-terminal" evidence="9">
    <location>
        <begin position="54"/>
        <end position="240"/>
    </location>
</feature>
<evidence type="ECO:0000313" key="10">
    <source>
        <dbReference type="EMBL" id="MBB6695475.1"/>
    </source>
</evidence>
<feature type="domain" description="NfeD-like C-terminal" evidence="7">
    <location>
        <begin position="408"/>
        <end position="462"/>
    </location>
</feature>
<dbReference type="InterPro" id="IPR052165">
    <property type="entry name" value="Membrane_assoc_protease"/>
</dbReference>
<feature type="transmembrane region" description="Helical" evidence="5">
    <location>
        <begin position="359"/>
        <end position="380"/>
    </location>
</feature>
<evidence type="ECO:0000256" key="5">
    <source>
        <dbReference type="SAM" id="Phobius"/>
    </source>
</evidence>
<feature type="transmembrane region" description="Helical" evidence="5">
    <location>
        <begin position="258"/>
        <end position="278"/>
    </location>
</feature>
<dbReference type="Pfam" id="PF25145">
    <property type="entry name" value="NfeD1b_N"/>
    <property type="match status" value="1"/>
</dbReference>
<evidence type="ECO:0000256" key="6">
    <source>
        <dbReference type="SAM" id="SignalP"/>
    </source>
</evidence>
<accession>A0A841U4I4</accession>
<gene>
    <name evidence="10" type="ORF">H7B90_29175</name>
</gene>
<evidence type="ECO:0000256" key="1">
    <source>
        <dbReference type="ARBA" id="ARBA00004141"/>
    </source>
</evidence>
<dbReference type="Gene3D" id="2.40.50.140">
    <property type="entry name" value="Nucleic acid-binding proteins"/>
    <property type="match status" value="1"/>
</dbReference>